<feature type="compositionally biased region" description="Polar residues" evidence="1">
    <location>
        <begin position="32"/>
        <end position="49"/>
    </location>
</feature>
<dbReference type="EMBL" id="BKCJ010003436">
    <property type="protein sequence ID" value="GEU55078.1"/>
    <property type="molecule type" value="Genomic_DNA"/>
</dbReference>
<sequence length="266" mass="30730">MSLHLLIEYQHVAMNLTRHGPEFESSKDKFQTDSSSKGTNEYKPSSTDKPVNAKEPLHEAELNVEEPIIDDVINKADQPQGNPNWKLREVLQNVSWTGLQASQRKFKKGIHCIDHKKSCKAPKRQLFYKSQINRLSKHVVYSTMKILSVVSVKVKQQFGYGYLQKIVVIKADRKLYTFKEGNFPNLQLNDIKDMLLLHVQNKLFNLNGDNIVDLAVALRILTRRIIIQKRVKDVQLGRKLPKEAQHHQATKGFPWNLSQRVIHHVL</sequence>
<evidence type="ECO:0000256" key="1">
    <source>
        <dbReference type="SAM" id="MobiDB-lite"/>
    </source>
</evidence>
<accession>A0A6L2L004</accession>
<evidence type="ECO:0000313" key="2">
    <source>
        <dbReference type="EMBL" id="GEU55078.1"/>
    </source>
</evidence>
<organism evidence="2">
    <name type="scientific">Tanacetum cinerariifolium</name>
    <name type="common">Dalmatian daisy</name>
    <name type="synonym">Chrysanthemum cinerariifolium</name>
    <dbReference type="NCBI Taxonomy" id="118510"/>
    <lineage>
        <taxon>Eukaryota</taxon>
        <taxon>Viridiplantae</taxon>
        <taxon>Streptophyta</taxon>
        <taxon>Embryophyta</taxon>
        <taxon>Tracheophyta</taxon>
        <taxon>Spermatophyta</taxon>
        <taxon>Magnoliopsida</taxon>
        <taxon>eudicotyledons</taxon>
        <taxon>Gunneridae</taxon>
        <taxon>Pentapetalae</taxon>
        <taxon>asterids</taxon>
        <taxon>campanulids</taxon>
        <taxon>Asterales</taxon>
        <taxon>Asteraceae</taxon>
        <taxon>Asteroideae</taxon>
        <taxon>Anthemideae</taxon>
        <taxon>Anthemidinae</taxon>
        <taxon>Tanacetum</taxon>
    </lineage>
</organism>
<comment type="caution">
    <text evidence="2">The sequence shown here is derived from an EMBL/GenBank/DDBJ whole genome shotgun (WGS) entry which is preliminary data.</text>
</comment>
<feature type="region of interest" description="Disordered" evidence="1">
    <location>
        <begin position="20"/>
        <end position="53"/>
    </location>
</feature>
<protein>
    <submittedName>
        <fullName evidence="2">Uncharacterized protein</fullName>
    </submittedName>
</protein>
<dbReference type="AlphaFoldDB" id="A0A6L2L004"/>
<proteinExistence type="predicted"/>
<reference evidence="2" key="1">
    <citation type="journal article" date="2019" name="Sci. Rep.">
        <title>Draft genome of Tanacetum cinerariifolium, the natural source of mosquito coil.</title>
        <authorList>
            <person name="Yamashiro T."/>
            <person name="Shiraishi A."/>
            <person name="Satake H."/>
            <person name="Nakayama K."/>
        </authorList>
    </citation>
    <scope>NUCLEOTIDE SEQUENCE</scope>
</reference>
<gene>
    <name evidence="2" type="ORF">Tci_027056</name>
</gene>
<feature type="compositionally biased region" description="Basic and acidic residues" evidence="1">
    <location>
        <begin position="20"/>
        <end position="31"/>
    </location>
</feature>
<name>A0A6L2L004_TANCI</name>